<organism evidence="7 8">
    <name type="scientific">Tripterygium wilfordii</name>
    <name type="common">Thunder God vine</name>
    <dbReference type="NCBI Taxonomy" id="458696"/>
    <lineage>
        <taxon>Eukaryota</taxon>
        <taxon>Viridiplantae</taxon>
        <taxon>Streptophyta</taxon>
        <taxon>Embryophyta</taxon>
        <taxon>Tracheophyta</taxon>
        <taxon>Spermatophyta</taxon>
        <taxon>Magnoliopsida</taxon>
        <taxon>eudicotyledons</taxon>
        <taxon>Gunneridae</taxon>
        <taxon>Pentapetalae</taxon>
        <taxon>rosids</taxon>
        <taxon>fabids</taxon>
        <taxon>Celastrales</taxon>
        <taxon>Celastraceae</taxon>
        <taxon>Tripterygium</taxon>
    </lineage>
</organism>
<proteinExistence type="inferred from homology"/>
<evidence type="ECO:0000256" key="5">
    <source>
        <dbReference type="ARBA" id="ARBA00023136"/>
    </source>
</evidence>
<name>A0A7J7DRY5_TRIWF</name>
<dbReference type="CDD" id="cd13132">
    <property type="entry name" value="MATE_eukaryotic"/>
    <property type="match status" value="1"/>
</dbReference>
<evidence type="ECO:0000313" key="7">
    <source>
        <dbReference type="EMBL" id="KAF5749138.1"/>
    </source>
</evidence>
<feature type="transmembrane region" description="Helical" evidence="6">
    <location>
        <begin position="104"/>
        <end position="123"/>
    </location>
</feature>
<comment type="similarity">
    <text evidence="2">Belongs to the multi antimicrobial extrusion (MATE) (TC 2.A.66.1) family.</text>
</comment>
<reference evidence="7 8" key="1">
    <citation type="journal article" date="2020" name="Nat. Commun.">
        <title>Genome of Tripterygium wilfordii and identification of cytochrome P450 involved in triptolide biosynthesis.</title>
        <authorList>
            <person name="Tu L."/>
            <person name="Su P."/>
            <person name="Zhang Z."/>
            <person name="Gao L."/>
            <person name="Wang J."/>
            <person name="Hu T."/>
            <person name="Zhou J."/>
            <person name="Zhang Y."/>
            <person name="Zhao Y."/>
            <person name="Liu Y."/>
            <person name="Song Y."/>
            <person name="Tong Y."/>
            <person name="Lu Y."/>
            <person name="Yang J."/>
            <person name="Xu C."/>
            <person name="Jia M."/>
            <person name="Peters R.J."/>
            <person name="Huang L."/>
            <person name="Gao W."/>
        </authorList>
    </citation>
    <scope>NUCLEOTIDE SEQUENCE [LARGE SCALE GENOMIC DNA]</scope>
    <source>
        <strain evidence="8">cv. XIE 37</strain>
        <tissue evidence="7">Leaf</tissue>
    </source>
</reference>
<dbReference type="InParanoid" id="A0A7J7DRY5"/>
<gene>
    <name evidence="7" type="ORF">HS088_TW04G01101</name>
</gene>
<dbReference type="EMBL" id="JAAARO010000004">
    <property type="protein sequence ID" value="KAF5749138.1"/>
    <property type="molecule type" value="Genomic_DNA"/>
</dbReference>
<comment type="subcellular location">
    <subcellularLocation>
        <location evidence="1">Membrane</location>
        <topology evidence="1">Multi-pass membrane protein</topology>
    </subcellularLocation>
</comment>
<keyword evidence="8" id="KW-1185">Reference proteome</keyword>
<feature type="transmembrane region" description="Helical" evidence="6">
    <location>
        <begin position="356"/>
        <end position="377"/>
    </location>
</feature>
<feature type="transmembrane region" description="Helical" evidence="6">
    <location>
        <begin position="326"/>
        <end position="350"/>
    </location>
</feature>
<dbReference type="InterPro" id="IPR002528">
    <property type="entry name" value="MATE_fam"/>
</dbReference>
<sequence>MDDEILPGSASKDKRCSWKEEILLEQKKIWRVGFPAMLARVTQYATILLPVFVFSSSIFKLIGEEDATADTAGYISLWFIPILYFVAINVTIQKYLQCQLKNMIVAWVSTASFVIHVFLSWIFSSKLNLGIPGAMTAMIVSTWLIVIGECVYIFGGWCPNTWEGFTFAAFSDLVPVLKLSISSGVMVCIEVWYHAVFVLLAGHLKNATTAISAFSICLNILIWELMACVSFLTASSVRVSNELGKGDAKAAKFSIKVILCTSLSVGVFFWALCLAFGRKIAFLFTNDKAVAEYVSSLSVLLAFSVLFNSSQTVFSGVAVGSGRQAMVAYVNIFCYYVIGVLVGVVLGWVAGLQVKGLWMGMILGVTSQSLLLAYITWRTDWEEQINKAKERLNHWLLKPSEESHESSAQERLN</sequence>
<evidence type="ECO:0000313" key="8">
    <source>
        <dbReference type="Proteomes" id="UP000593562"/>
    </source>
</evidence>
<accession>A0A7J7DRY5</accession>
<evidence type="ECO:0000256" key="1">
    <source>
        <dbReference type="ARBA" id="ARBA00004141"/>
    </source>
</evidence>
<feature type="transmembrane region" description="Helical" evidence="6">
    <location>
        <begin position="71"/>
        <end position="92"/>
    </location>
</feature>
<feature type="transmembrane region" description="Helical" evidence="6">
    <location>
        <begin position="129"/>
        <end position="155"/>
    </location>
</feature>
<dbReference type="GO" id="GO:0016020">
    <property type="term" value="C:membrane"/>
    <property type="evidence" value="ECO:0007669"/>
    <property type="project" value="UniProtKB-SubCell"/>
</dbReference>
<dbReference type="PANTHER" id="PTHR11206">
    <property type="entry name" value="MULTIDRUG RESISTANCE PROTEIN"/>
    <property type="match status" value="1"/>
</dbReference>
<dbReference type="Proteomes" id="UP000593562">
    <property type="component" value="Unassembled WGS sequence"/>
</dbReference>
<evidence type="ECO:0000256" key="6">
    <source>
        <dbReference type="SAM" id="Phobius"/>
    </source>
</evidence>
<evidence type="ECO:0000256" key="2">
    <source>
        <dbReference type="ARBA" id="ARBA00010199"/>
    </source>
</evidence>
<dbReference type="NCBIfam" id="TIGR00797">
    <property type="entry name" value="matE"/>
    <property type="match status" value="1"/>
</dbReference>
<feature type="transmembrane region" description="Helical" evidence="6">
    <location>
        <begin position="210"/>
        <end position="232"/>
    </location>
</feature>
<feature type="transmembrane region" description="Helical" evidence="6">
    <location>
        <begin position="37"/>
        <end position="59"/>
    </location>
</feature>
<comment type="caution">
    <text evidence="7">The sequence shown here is derived from an EMBL/GenBank/DDBJ whole genome shotgun (WGS) entry which is preliminary data.</text>
</comment>
<evidence type="ECO:0000256" key="3">
    <source>
        <dbReference type="ARBA" id="ARBA00022692"/>
    </source>
</evidence>
<feature type="transmembrane region" description="Helical" evidence="6">
    <location>
        <begin position="253"/>
        <end position="277"/>
    </location>
</feature>
<keyword evidence="5 6" id="KW-0472">Membrane</keyword>
<dbReference type="GO" id="GO:1990961">
    <property type="term" value="P:xenobiotic detoxification by transmembrane export across the plasma membrane"/>
    <property type="evidence" value="ECO:0007669"/>
    <property type="project" value="InterPro"/>
</dbReference>
<dbReference type="AlphaFoldDB" id="A0A7J7DRY5"/>
<keyword evidence="4 6" id="KW-1133">Transmembrane helix</keyword>
<dbReference type="GO" id="GO:0042910">
    <property type="term" value="F:xenobiotic transmembrane transporter activity"/>
    <property type="evidence" value="ECO:0007669"/>
    <property type="project" value="InterPro"/>
</dbReference>
<evidence type="ECO:0000256" key="4">
    <source>
        <dbReference type="ARBA" id="ARBA00022989"/>
    </source>
</evidence>
<protein>
    <submittedName>
        <fullName evidence="7">Putative Multidrug resistance pump</fullName>
    </submittedName>
</protein>
<keyword evidence="3 6" id="KW-0812">Transmembrane</keyword>
<dbReference type="Pfam" id="PF01554">
    <property type="entry name" value="MatE"/>
    <property type="match status" value="1"/>
</dbReference>
<dbReference type="InterPro" id="IPR045069">
    <property type="entry name" value="MATE_euk"/>
</dbReference>
<feature type="transmembrane region" description="Helical" evidence="6">
    <location>
        <begin position="176"/>
        <end position="204"/>
    </location>
</feature>
<dbReference type="GO" id="GO:0015297">
    <property type="term" value="F:antiporter activity"/>
    <property type="evidence" value="ECO:0007669"/>
    <property type="project" value="InterPro"/>
</dbReference>